<sequence length="49" mass="4987">MDTTGTAAPDSANARETAAGSPSDNPLVPPRTAETAVVRKSWLVYGSVA</sequence>
<protein>
    <submittedName>
        <fullName evidence="2">Uncharacterized protein</fullName>
    </submittedName>
</protein>
<keyword evidence="3" id="KW-1185">Reference proteome</keyword>
<dbReference type="EMBL" id="JBHSPX010000004">
    <property type="protein sequence ID" value="MFC6064369.1"/>
    <property type="molecule type" value="Genomic_DNA"/>
</dbReference>
<comment type="caution">
    <text evidence="2">The sequence shown here is derived from an EMBL/GenBank/DDBJ whole genome shotgun (WGS) entry which is preliminary data.</text>
</comment>
<evidence type="ECO:0000313" key="2">
    <source>
        <dbReference type="EMBL" id="MFC6064369.1"/>
    </source>
</evidence>
<accession>A0ABW1MKT3</accession>
<name>A0ABW1MKT3_9ACTN</name>
<proteinExistence type="predicted"/>
<gene>
    <name evidence="2" type="ORF">ACFP4F_17700</name>
</gene>
<dbReference type="Proteomes" id="UP001596139">
    <property type="component" value="Unassembled WGS sequence"/>
</dbReference>
<evidence type="ECO:0000256" key="1">
    <source>
        <dbReference type="SAM" id="MobiDB-lite"/>
    </source>
</evidence>
<organism evidence="2 3">
    <name type="scientific">Streptomyces ochraceiscleroticus</name>
    <dbReference type="NCBI Taxonomy" id="47761"/>
    <lineage>
        <taxon>Bacteria</taxon>
        <taxon>Bacillati</taxon>
        <taxon>Actinomycetota</taxon>
        <taxon>Actinomycetes</taxon>
        <taxon>Kitasatosporales</taxon>
        <taxon>Streptomycetaceae</taxon>
        <taxon>Streptomyces</taxon>
    </lineage>
</organism>
<feature type="region of interest" description="Disordered" evidence="1">
    <location>
        <begin position="1"/>
        <end position="34"/>
    </location>
</feature>
<evidence type="ECO:0000313" key="3">
    <source>
        <dbReference type="Proteomes" id="UP001596139"/>
    </source>
</evidence>
<reference evidence="3" key="1">
    <citation type="journal article" date="2019" name="Int. J. Syst. Evol. Microbiol.">
        <title>The Global Catalogue of Microorganisms (GCM) 10K type strain sequencing project: providing services to taxonomists for standard genome sequencing and annotation.</title>
        <authorList>
            <consortium name="The Broad Institute Genomics Platform"/>
            <consortium name="The Broad Institute Genome Sequencing Center for Infectious Disease"/>
            <person name="Wu L."/>
            <person name="Ma J."/>
        </authorList>
    </citation>
    <scope>NUCLEOTIDE SEQUENCE [LARGE SCALE GENOMIC DNA]</scope>
    <source>
        <strain evidence="3">CGMCC 1.15180</strain>
    </source>
</reference>
<dbReference type="RefSeq" id="WP_157848972.1">
    <property type="nucleotide sequence ID" value="NZ_JBHSPX010000004.1"/>
</dbReference>